<evidence type="ECO:0000313" key="12">
    <source>
        <dbReference type="Proteomes" id="UP000031036"/>
    </source>
</evidence>
<organism evidence="11 12">
    <name type="scientific">Toxocara canis</name>
    <name type="common">Canine roundworm</name>
    <dbReference type="NCBI Taxonomy" id="6265"/>
    <lineage>
        <taxon>Eukaryota</taxon>
        <taxon>Metazoa</taxon>
        <taxon>Ecdysozoa</taxon>
        <taxon>Nematoda</taxon>
        <taxon>Chromadorea</taxon>
        <taxon>Rhabditida</taxon>
        <taxon>Spirurina</taxon>
        <taxon>Ascaridomorpha</taxon>
        <taxon>Ascaridoidea</taxon>
        <taxon>Toxocaridae</taxon>
        <taxon>Toxocara</taxon>
    </lineage>
</organism>
<keyword evidence="4" id="KW-0853">WD repeat</keyword>
<feature type="domain" description="Nucleolar protein 10-like second" evidence="9">
    <location>
        <begin position="368"/>
        <end position="415"/>
    </location>
</feature>
<protein>
    <recommendedName>
        <fullName evidence="3">Nucleolar protein 10</fullName>
    </recommendedName>
</protein>
<comment type="similarity">
    <text evidence="2">Belongs to the WD repeat NOL10/ENP2 family.</text>
</comment>
<evidence type="ECO:0000259" key="8">
    <source>
        <dbReference type="Pfam" id="PF08159"/>
    </source>
</evidence>
<dbReference type="InterPro" id="IPR015943">
    <property type="entry name" value="WD40/YVTN_repeat-like_dom_sf"/>
</dbReference>
<dbReference type="Pfam" id="PF08159">
    <property type="entry name" value="NUC153"/>
    <property type="match status" value="1"/>
</dbReference>
<sequence>MQLSIANDVKIYNLSAGKSIPEWISERKRRKLEQKDIDIRRRIQLIQDFDMPDVSHTVDISPDGRYVFATGTYKPFVKCFDLNDISLKFSRGLDADVIKMVVLSDDYSKFVLLEEDRYIEMHAAFGRYFRMRIPKFGRDMAFCREASDLFIVGSSSEIYRLNLEQGQFLEPLVTSSSSLTCCEFNDDHQLFVCGTIDARVEAWDHRDRSRAGILDCAPYAFLDDFTNELPQASTVKFKDALHLAVGTTTGKILLYDIRSSRPLLVKDHQMGLPVRKIEFVADHDLVLSMDSRVLKMWNEKDGKPFAAIEPGTGLADFCRYPDSGLLLFANEAPKMLQYFVPAIGTAPKWCSYLETITEELEETEQPAVYDDYKFVTSQQLEDVGLSHLIGTNILRAYMHGYFIDVRLYNKAKTFTQPFAYDNYKQRKLLEKMDDERANLSVIKKNEEKKVPKVNKELAAKLQAEISLLDERVDKRSKKKGKEASTVLADQRFASLFTNPDFEIDQESEQYKLINPALKKLEEKKKRLARKRNDQTSSGEDDEEYAVQSGLFMEEKPKEDSSSDSSSEDEELGQADSEESDEDEHEIDQAKGQEEDDESGKERRTKKQEMEGRKARKPKGFQLIELDVGEDASQFMTQSSDAQKGSSQTLGAMREQLSENVADAERTNAPFGGRQMTFRIKPRGAAAYAQRIAEKQEEHLKERKELHRGAREITRTLKRLPVRGGFRGRGRPHRH</sequence>
<feature type="region of interest" description="Disordered" evidence="7">
    <location>
        <begin position="528"/>
        <end position="650"/>
    </location>
</feature>
<dbReference type="InterPro" id="IPR056550">
    <property type="entry name" value="NOL10_2nd"/>
</dbReference>
<evidence type="ECO:0000256" key="3">
    <source>
        <dbReference type="ARBA" id="ARBA00015517"/>
    </source>
</evidence>
<name>A0A0B2W3E9_TOXCA</name>
<dbReference type="InterPro" id="IPR012580">
    <property type="entry name" value="NUC153"/>
</dbReference>
<dbReference type="Pfam" id="PF23097">
    <property type="entry name" value="NOL10_2nd"/>
    <property type="match status" value="1"/>
</dbReference>
<dbReference type="PANTHER" id="PTHR14927:SF0">
    <property type="entry name" value="NUCLEOLAR PROTEIN 10"/>
    <property type="match status" value="1"/>
</dbReference>
<evidence type="ECO:0000256" key="4">
    <source>
        <dbReference type="ARBA" id="ARBA00022574"/>
    </source>
</evidence>
<dbReference type="InterPro" id="IPR056551">
    <property type="entry name" value="Beta-prop_NOL10_N"/>
</dbReference>
<dbReference type="InterPro" id="IPR001680">
    <property type="entry name" value="WD40_rpt"/>
</dbReference>
<feature type="compositionally biased region" description="Acidic residues" evidence="7">
    <location>
        <begin position="565"/>
        <end position="585"/>
    </location>
</feature>
<accession>A0A0B2W3E9</accession>
<evidence type="ECO:0000256" key="5">
    <source>
        <dbReference type="ARBA" id="ARBA00022737"/>
    </source>
</evidence>
<evidence type="ECO:0000259" key="9">
    <source>
        <dbReference type="Pfam" id="PF23097"/>
    </source>
</evidence>
<dbReference type="EMBL" id="JPKZ01000350">
    <property type="protein sequence ID" value="KHN87705.1"/>
    <property type="molecule type" value="Genomic_DNA"/>
</dbReference>
<dbReference type="PANTHER" id="PTHR14927">
    <property type="entry name" value="NUCLEOLAR PROTEIN 10"/>
    <property type="match status" value="1"/>
</dbReference>
<dbReference type="GO" id="GO:0000462">
    <property type="term" value="P:maturation of SSU-rRNA from tricistronic rRNA transcript (SSU-rRNA, 5.8S rRNA, LSU-rRNA)"/>
    <property type="evidence" value="ECO:0007669"/>
    <property type="project" value="TreeGrafter"/>
</dbReference>
<dbReference type="Gene3D" id="2.130.10.10">
    <property type="entry name" value="YVTN repeat-like/Quinoprotein amine dehydrogenase"/>
    <property type="match status" value="1"/>
</dbReference>
<dbReference type="GO" id="GO:0030686">
    <property type="term" value="C:90S preribosome"/>
    <property type="evidence" value="ECO:0007669"/>
    <property type="project" value="TreeGrafter"/>
</dbReference>
<dbReference type="Pfam" id="PF23098">
    <property type="entry name" value="Beta-prop_NOL10_N"/>
    <property type="match status" value="1"/>
</dbReference>
<feature type="compositionally biased region" description="Polar residues" evidence="7">
    <location>
        <begin position="633"/>
        <end position="649"/>
    </location>
</feature>
<dbReference type="SMART" id="SM00320">
    <property type="entry name" value="WD40"/>
    <property type="match status" value="3"/>
</dbReference>
<dbReference type="InterPro" id="IPR036322">
    <property type="entry name" value="WD40_repeat_dom_sf"/>
</dbReference>
<reference evidence="11 12" key="1">
    <citation type="submission" date="2014-11" db="EMBL/GenBank/DDBJ databases">
        <title>Genetic blueprint of the zoonotic pathogen Toxocara canis.</title>
        <authorList>
            <person name="Zhu X.-Q."/>
            <person name="Korhonen P.K."/>
            <person name="Cai H."/>
            <person name="Young N.D."/>
            <person name="Nejsum P."/>
            <person name="von Samson-Himmelstjerna G."/>
            <person name="Boag P.R."/>
            <person name="Tan P."/>
            <person name="Li Q."/>
            <person name="Min J."/>
            <person name="Yang Y."/>
            <person name="Wang X."/>
            <person name="Fang X."/>
            <person name="Hall R.S."/>
            <person name="Hofmann A."/>
            <person name="Sternberg P.W."/>
            <person name="Jex A.R."/>
            <person name="Gasser R.B."/>
        </authorList>
    </citation>
    <scope>NUCLEOTIDE SEQUENCE [LARGE SCALE GENOMIC DNA]</scope>
    <source>
        <strain evidence="11">PN_DK_2014</strain>
    </source>
</reference>
<dbReference type="AlphaFoldDB" id="A0A0B2W3E9"/>
<dbReference type="OMA" id="GYFMDVR"/>
<proteinExistence type="inferred from homology"/>
<dbReference type="STRING" id="6265.A0A0B2W3E9"/>
<comment type="caution">
    <text evidence="11">The sequence shown here is derived from an EMBL/GenBank/DDBJ whole genome shotgun (WGS) entry which is preliminary data.</text>
</comment>
<dbReference type="InterPro" id="IPR040382">
    <property type="entry name" value="NOL10/Enp2"/>
</dbReference>
<gene>
    <name evidence="11" type="primary">nol10</name>
    <name evidence="11" type="ORF">Tcan_03918</name>
</gene>
<evidence type="ECO:0000256" key="1">
    <source>
        <dbReference type="ARBA" id="ARBA00004604"/>
    </source>
</evidence>
<evidence type="ECO:0000256" key="2">
    <source>
        <dbReference type="ARBA" id="ARBA00005264"/>
    </source>
</evidence>
<feature type="domain" description="NUC153" evidence="8">
    <location>
        <begin position="489"/>
        <end position="515"/>
    </location>
</feature>
<evidence type="ECO:0000256" key="6">
    <source>
        <dbReference type="ARBA" id="ARBA00023242"/>
    </source>
</evidence>
<dbReference type="GO" id="GO:0032040">
    <property type="term" value="C:small-subunit processome"/>
    <property type="evidence" value="ECO:0007669"/>
    <property type="project" value="TreeGrafter"/>
</dbReference>
<keyword evidence="6" id="KW-0539">Nucleus</keyword>
<evidence type="ECO:0000313" key="11">
    <source>
        <dbReference type="EMBL" id="KHN87705.1"/>
    </source>
</evidence>
<dbReference type="OrthoDB" id="273340at2759"/>
<dbReference type="Proteomes" id="UP000031036">
    <property type="component" value="Unassembled WGS sequence"/>
</dbReference>
<evidence type="ECO:0000256" key="7">
    <source>
        <dbReference type="SAM" id="MobiDB-lite"/>
    </source>
</evidence>
<comment type="subcellular location">
    <subcellularLocation>
        <location evidence="1">Nucleus</location>
        <location evidence="1">Nucleolus</location>
    </subcellularLocation>
</comment>
<dbReference type="SUPFAM" id="SSF50978">
    <property type="entry name" value="WD40 repeat-like"/>
    <property type="match status" value="1"/>
</dbReference>
<keyword evidence="5" id="KW-0677">Repeat</keyword>
<feature type="domain" description="Nucleolar protein 10-like N-terminal" evidence="10">
    <location>
        <begin position="1"/>
        <end position="364"/>
    </location>
</feature>
<keyword evidence="12" id="KW-1185">Reference proteome</keyword>
<evidence type="ECO:0000259" key="10">
    <source>
        <dbReference type="Pfam" id="PF23098"/>
    </source>
</evidence>